<dbReference type="RefSeq" id="WP_169657476.1">
    <property type="nucleotide sequence ID" value="NZ_JABANE010000037.1"/>
</dbReference>
<evidence type="ECO:0000313" key="3">
    <source>
        <dbReference type="EMBL" id="NME69191.1"/>
    </source>
</evidence>
<dbReference type="EMBL" id="JABANE010000037">
    <property type="protein sequence ID" value="NME69191.1"/>
    <property type="molecule type" value="Genomic_DNA"/>
</dbReference>
<dbReference type="Gene3D" id="1.25.40.10">
    <property type="entry name" value="Tetratricopeptide repeat domain"/>
    <property type="match status" value="1"/>
</dbReference>
<evidence type="ECO:0000256" key="2">
    <source>
        <dbReference type="SAM" id="SignalP"/>
    </source>
</evidence>
<keyword evidence="4" id="KW-1185">Reference proteome</keyword>
<dbReference type="Proteomes" id="UP000576082">
    <property type="component" value="Unassembled WGS sequence"/>
</dbReference>
<organism evidence="3 4">
    <name type="scientific">Flammeovirga aprica JL-4</name>
    <dbReference type="NCBI Taxonomy" id="694437"/>
    <lineage>
        <taxon>Bacteria</taxon>
        <taxon>Pseudomonadati</taxon>
        <taxon>Bacteroidota</taxon>
        <taxon>Cytophagia</taxon>
        <taxon>Cytophagales</taxon>
        <taxon>Flammeovirgaceae</taxon>
        <taxon>Flammeovirga</taxon>
    </lineage>
</organism>
<protein>
    <recommendedName>
        <fullName evidence="5">Tetratricopeptide repeat protein</fullName>
    </recommendedName>
</protein>
<reference evidence="3 4" key="1">
    <citation type="submission" date="2020-04" db="EMBL/GenBank/DDBJ databases">
        <title>Flammeovirga sp. SR4, a novel species isolated from seawater.</title>
        <authorList>
            <person name="Wang X."/>
        </authorList>
    </citation>
    <scope>NUCLEOTIDE SEQUENCE [LARGE SCALE GENOMIC DNA]</scope>
    <source>
        <strain evidence="3 4">ATCC 23126</strain>
    </source>
</reference>
<evidence type="ECO:0000256" key="1">
    <source>
        <dbReference type="SAM" id="MobiDB-lite"/>
    </source>
</evidence>
<proteinExistence type="predicted"/>
<feature type="signal peptide" evidence="2">
    <location>
        <begin position="1"/>
        <end position="21"/>
    </location>
</feature>
<comment type="caution">
    <text evidence="3">The sequence shown here is derived from an EMBL/GenBank/DDBJ whole genome shotgun (WGS) entry which is preliminary data.</text>
</comment>
<accession>A0A7X9X9Z7</accession>
<dbReference type="AlphaFoldDB" id="A0A7X9X9Z7"/>
<sequence length="149" mass="17215">MKYRVALLLLLPLFVSLFSFSPVKSNPTLSAENDKTKQDRTRKKDKLSEESDWLYYAESAKERIINNENLQDALELIDQSLDLQVNSTNLEIKGDYYTKVGDLNNAFEQYQKAIELCVFDIKKKHQLKSLQTKAIGIRQLLASKKNVEK</sequence>
<gene>
    <name evidence="3" type="ORF">HHU12_14540</name>
</gene>
<evidence type="ECO:0008006" key="5">
    <source>
        <dbReference type="Google" id="ProtNLM"/>
    </source>
</evidence>
<feature type="region of interest" description="Disordered" evidence="1">
    <location>
        <begin position="29"/>
        <end position="48"/>
    </location>
</feature>
<name>A0A7X9X9Z7_9BACT</name>
<evidence type="ECO:0000313" key="4">
    <source>
        <dbReference type="Proteomes" id="UP000576082"/>
    </source>
</evidence>
<keyword evidence="2" id="KW-0732">Signal</keyword>
<dbReference type="InterPro" id="IPR011990">
    <property type="entry name" value="TPR-like_helical_dom_sf"/>
</dbReference>
<feature type="chain" id="PRO_5030693700" description="Tetratricopeptide repeat protein" evidence="2">
    <location>
        <begin position="22"/>
        <end position="149"/>
    </location>
</feature>